<gene>
    <name evidence="2" type="ORF">AVEN_61479_2</name>
</gene>
<proteinExistence type="predicted"/>
<dbReference type="InterPro" id="IPR038717">
    <property type="entry name" value="Tc1-like_DDE_dom"/>
</dbReference>
<sequence>MRLSCGDTNLKEHVENTPLNAEYFSPEIQDNIKICGNIIQDDLVKKINDAKCFAVLVDCSTDISVTEQVSLCVRHVTQGDRSFSLREDFLELFSFKTATGRNIGNHILNAVRISLGGHTNLHVFHGGTLTGVRYRDEILDPYVRPYAGAIGNDFILMDDNAQPHRAVVVEDYLEGHGLELMEWPAQSPDLNPIEPRSLDELEQGLLRVASHFGVRQHEKSMPPMHSG</sequence>
<dbReference type="AlphaFoldDB" id="A0A4Y2LLH3"/>
<dbReference type="PANTHER" id="PTHR45749:SF21">
    <property type="entry name" value="DUF4371 DOMAIN-CONTAINING PROTEIN"/>
    <property type="match status" value="1"/>
</dbReference>
<accession>A0A4Y2LLH3</accession>
<evidence type="ECO:0000313" key="2">
    <source>
        <dbReference type="EMBL" id="GBN14396.1"/>
    </source>
</evidence>
<organism evidence="2 3">
    <name type="scientific">Araneus ventricosus</name>
    <name type="common">Orbweaver spider</name>
    <name type="synonym">Epeira ventricosa</name>
    <dbReference type="NCBI Taxonomy" id="182803"/>
    <lineage>
        <taxon>Eukaryota</taxon>
        <taxon>Metazoa</taxon>
        <taxon>Ecdysozoa</taxon>
        <taxon>Arthropoda</taxon>
        <taxon>Chelicerata</taxon>
        <taxon>Arachnida</taxon>
        <taxon>Araneae</taxon>
        <taxon>Araneomorphae</taxon>
        <taxon>Entelegynae</taxon>
        <taxon>Araneoidea</taxon>
        <taxon>Araneidae</taxon>
        <taxon>Araneus</taxon>
    </lineage>
</organism>
<dbReference type="InterPro" id="IPR036397">
    <property type="entry name" value="RNaseH_sf"/>
</dbReference>
<dbReference type="PANTHER" id="PTHR45749">
    <property type="match status" value="1"/>
</dbReference>
<comment type="caution">
    <text evidence="2">The sequence shown here is derived from an EMBL/GenBank/DDBJ whole genome shotgun (WGS) entry which is preliminary data.</text>
</comment>
<feature type="domain" description="Tc1-like transposase DDE" evidence="1">
    <location>
        <begin position="138"/>
        <end position="194"/>
    </location>
</feature>
<name>A0A4Y2LLH3_ARAVE</name>
<dbReference type="Pfam" id="PF13358">
    <property type="entry name" value="DDE_3"/>
    <property type="match status" value="1"/>
</dbReference>
<dbReference type="GO" id="GO:0003676">
    <property type="term" value="F:nucleic acid binding"/>
    <property type="evidence" value="ECO:0007669"/>
    <property type="project" value="InterPro"/>
</dbReference>
<protein>
    <recommendedName>
        <fullName evidence="1">Tc1-like transposase DDE domain-containing protein</fullName>
    </recommendedName>
</protein>
<dbReference type="Proteomes" id="UP000499080">
    <property type="component" value="Unassembled WGS sequence"/>
</dbReference>
<evidence type="ECO:0000313" key="3">
    <source>
        <dbReference type="Proteomes" id="UP000499080"/>
    </source>
</evidence>
<dbReference type="OrthoDB" id="9996331at2759"/>
<dbReference type="Gene3D" id="3.30.420.10">
    <property type="entry name" value="Ribonuclease H-like superfamily/Ribonuclease H"/>
    <property type="match status" value="1"/>
</dbReference>
<dbReference type="EMBL" id="BGPR01005898">
    <property type="protein sequence ID" value="GBN14396.1"/>
    <property type="molecule type" value="Genomic_DNA"/>
</dbReference>
<reference evidence="2 3" key="1">
    <citation type="journal article" date="2019" name="Sci. Rep.">
        <title>Orb-weaving spider Araneus ventricosus genome elucidates the spidroin gene catalogue.</title>
        <authorList>
            <person name="Kono N."/>
            <person name="Nakamura H."/>
            <person name="Ohtoshi R."/>
            <person name="Moran D.A.P."/>
            <person name="Shinohara A."/>
            <person name="Yoshida Y."/>
            <person name="Fujiwara M."/>
            <person name="Mori M."/>
            <person name="Tomita M."/>
            <person name="Arakawa K."/>
        </authorList>
    </citation>
    <scope>NUCLEOTIDE SEQUENCE [LARGE SCALE GENOMIC DNA]</scope>
</reference>
<keyword evidence="3" id="KW-1185">Reference proteome</keyword>
<evidence type="ECO:0000259" key="1">
    <source>
        <dbReference type="Pfam" id="PF13358"/>
    </source>
</evidence>